<reference evidence="3" key="1">
    <citation type="submission" date="2022-09" db="EMBL/GenBank/DDBJ databases">
        <title>Haloadaptaus new haloarchaeum isolated from saline soil.</title>
        <authorList>
            <person name="Duran-Viseras A."/>
            <person name="Sanchez-Porro C."/>
            <person name="Ventosa A."/>
        </authorList>
    </citation>
    <scope>NUCLEOTIDE SEQUENCE</scope>
    <source>
        <strain evidence="3">F3-133</strain>
    </source>
</reference>
<evidence type="ECO:0000259" key="2">
    <source>
        <dbReference type="Pfam" id="PF03109"/>
    </source>
</evidence>
<gene>
    <name evidence="3" type="ORF">EGH25_01350</name>
</gene>
<protein>
    <submittedName>
        <fullName evidence="3">AarF/ABC1/UbiB kinase family protein</fullName>
    </submittedName>
</protein>
<dbReference type="GO" id="GO:0016301">
    <property type="term" value="F:kinase activity"/>
    <property type="evidence" value="ECO:0007669"/>
    <property type="project" value="UniProtKB-KW"/>
</dbReference>
<comment type="caution">
    <text evidence="3">The sequence shown here is derived from an EMBL/GenBank/DDBJ whole genome shotgun (WGS) entry which is preliminary data.</text>
</comment>
<dbReference type="PANTHER" id="PTHR10566:SF113">
    <property type="entry name" value="PROTEIN ACTIVITY OF BC1 COMPLEX KINASE 7, CHLOROPLASTIC"/>
    <property type="match status" value="1"/>
</dbReference>
<evidence type="ECO:0000256" key="1">
    <source>
        <dbReference type="ARBA" id="ARBA00009670"/>
    </source>
</evidence>
<organism evidence="3 4">
    <name type="scientific">Halorutilus salinus</name>
    <dbReference type="NCBI Taxonomy" id="2487751"/>
    <lineage>
        <taxon>Archaea</taxon>
        <taxon>Methanobacteriati</taxon>
        <taxon>Methanobacteriota</taxon>
        <taxon>Stenosarchaea group</taxon>
        <taxon>Halobacteria</taxon>
        <taxon>Halorutilales</taxon>
        <taxon>Halorutilaceae</taxon>
        <taxon>Halorutilus</taxon>
    </lineage>
</organism>
<evidence type="ECO:0000313" key="4">
    <source>
        <dbReference type="Proteomes" id="UP001149411"/>
    </source>
</evidence>
<dbReference type="Gene3D" id="1.10.510.10">
    <property type="entry name" value="Transferase(Phosphotransferase) domain 1"/>
    <property type="match status" value="1"/>
</dbReference>
<dbReference type="InterPro" id="IPR011009">
    <property type="entry name" value="Kinase-like_dom_sf"/>
</dbReference>
<keyword evidence="3" id="KW-0808">Transferase</keyword>
<dbReference type="PANTHER" id="PTHR10566">
    <property type="entry name" value="CHAPERONE-ACTIVITY OF BC1 COMPLEX CABC1 -RELATED"/>
    <property type="match status" value="1"/>
</dbReference>
<dbReference type="CDD" id="cd05121">
    <property type="entry name" value="ABC1_ADCK3-like"/>
    <property type="match status" value="1"/>
</dbReference>
<comment type="similarity">
    <text evidence="1">Belongs to the protein kinase superfamily. ADCK protein kinase family.</text>
</comment>
<feature type="domain" description="ABC1 atypical kinase-like" evidence="2">
    <location>
        <begin position="86"/>
        <end position="331"/>
    </location>
</feature>
<dbReference type="RefSeq" id="WP_266085593.1">
    <property type="nucleotide sequence ID" value="NZ_RKLV01000001.1"/>
</dbReference>
<proteinExistence type="inferred from homology"/>
<dbReference type="Pfam" id="PF03109">
    <property type="entry name" value="ABC1"/>
    <property type="match status" value="1"/>
</dbReference>
<dbReference type="InterPro" id="IPR004147">
    <property type="entry name" value="ABC1_dom"/>
</dbReference>
<evidence type="ECO:0000313" key="3">
    <source>
        <dbReference type="EMBL" id="MCX2818005.1"/>
    </source>
</evidence>
<keyword evidence="4" id="KW-1185">Reference proteome</keyword>
<dbReference type="AlphaFoldDB" id="A0A9Q4C2Z2"/>
<sequence>MARAYWRLIKALLRFLPLALTYARDRNRWLFFGPGRDVTPEMQDRRARRLTDTLLSLGPTYIKLGQVLSTRPDVVPQTYIDELIELQDDVPPAPYDEVERIIEEEIGHPDAVFETFERDAVSGASLGQVHTAYFHGEKVAVKVRRPGVEELVNADLRALNFLLPVVQRIARIAGEDAHADSMEGLAGDFERRIKQEMNYGREKAMLDEIRGNFEGDDRVRMPETYDGVCSRRVLTMEYIGGTKINDVESLRRLGHDTERLARDLEKIYLKMTLVDGVFHGDPHPGNLAVDADGRIVIYDFGMSGRLSPSLQETFVDFYLAASNKNAEKVIDAMIDMGTLDRDVDRELMVEVIEIAIEDLSGGDVDEMRVQQLLNEVEETVYEYPLRIPSYVALGLRVSTIIEGVCLELDPEFDFLDVAREFFIEEGFVQKQIRGRAVRAWEGFKQAFRSVARTPSKLEASLDKIGRDNVEVVADFEDSRKHIEKLGKRLSYALVGSASIVGATVLAHGETGYAPYLAGLGIVSLYLLRRSFKTKSGTVGPKYYAARHEGGFDGKDDERTYGDTDT</sequence>
<accession>A0A9Q4C2Z2</accession>
<keyword evidence="3" id="KW-0418">Kinase</keyword>
<dbReference type="Proteomes" id="UP001149411">
    <property type="component" value="Unassembled WGS sequence"/>
</dbReference>
<dbReference type="EMBL" id="RKLV01000001">
    <property type="protein sequence ID" value="MCX2818005.1"/>
    <property type="molecule type" value="Genomic_DNA"/>
</dbReference>
<dbReference type="InterPro" id="IPR050154">
    <property type="entry name" value="UbiB_kinase"/>
</dbReference>
<name>A0A9Q4C2Z2_9EURY</name>
<dbReference type="SUPFAM" id="SSF56112">
    <property type="entry name" value="Protein kinase-like (PK-like)"/>
    <property type="match status" value="1"/>
</dbReference>